<feature type="domain" description="Bacterial surface antigen (D15)" evidence="5">
    <location>
        <begin position="313"/>
        <end position="601"/>
    </location>
</feature>
<dbReference type="AlphaFoldDB" id="A0A2S7JZ36"/>
<proteinExistence type="predicted"/>
<evidence type="ECO:0000313" key="7">
    <source>
        <dbReference type="Proteomes" id="UP000239504"/>
    </source>
</evidence>
<dbReference type="Gene3D" id="3.10.20.310">
    <property type="entry name" value="membrane protein fhac"/>
    <property type="match status" value="1"/>
</dbReference>
<keyword evidence="3" id="KW-0472">Membrane</keyword>
<evidence type="ECO:0000256" key="1">
    <source>
        <dbReference type="ARBA" id="ARBA00004370"/>
    </source>
</evidence>
<keyword evidence="7" id="KW-1185">Reference proteome</keyword>
<evidence type="ECO:0000256" key="4">
    <source>
        <dbReference type="SAM" id="SignalP"/>
    </source>
</evidence>
<gene>
    <name evidence="6" type="ORF">CW354_21495</name>
</gene>
<name>A0A2S7JZ36_9PROT</name>
<dbReference type="PANTHER" id="PTHR12815">
    <property type="entry name" value="SORTING AND ASSEMBLY MACHINERY SAMM50 PROTEIN FAMILY MEMBER"/>
    <property type="match status" value="1"/>
</dbReference>
<dbReference type="Pfam" id="PF01103">
    <property type="entry name" value="Omp85"/>
    <property type="match status" value="1"/>
</dbReference>
<protein>
    <recommendedName>
        <fullName evidence="5">Bacterial surface antigen (D15) domain-containing protein</fullName>
    </recommendedName>
</protein>
<dbReference type="PANTHER" id="PTHR12815:SF42">
    <property type="entry name" value="BACTERIAL SURFACE ANTIGEN (D15) DOMAIN-CONTAINING PROTEIN"/>
    <property type="match status" value="1"/>
</dbReference>
<keyword evidence="4" id="KW-0732">Signal</keyword>
<dbReference type="Proteomes" id="UP000239504">
    <property type="component" value="Unassembled WGS sequence"/>
</dbReference>
<organism evidence="6 7">
    <name type="scientific">Hyphococcus luteus</name>
    <dbReference type="NCBI Taxonomy" id="2058213"/>
    <lineage>
        <taxon>Bacteria</taxon>
        <taxon>Pseudomonadati</taxon>
        <taxon>Pseudomonadota</taxon>
        <taxon>Alphaproteobacteria</taxon>
        <taxon>Parvularculales</taxon>
        <taxon>Parvularculaceae</taxon>
        <taxon>Hyphococcus</taxon>
    </lineage>
</organism>
<comment type="subcellular location">
    <subcellularLocation>
        <location evidence="1">Membrane</location>
    </subcellularLocation>
</comment>
<keyword evidence="2" id="KW-1134">Transmembrane beta strand</keyword>
<evidence type="ECO:0000256" key="3">
    <source>
        <dbReference type="ARBA" id="ARBA00023136"/>
    </source>
</evidence>
<feature type="signal peptide" evidence="4">
    <location>
        <begin position="1"/>
        <end position="32"/>
    </location>
</feature>
<dbReference type="OrthoDB" id="9769707at2"/>
<dbReference type="RefSeq" id="WP_104832157.1">
    <property type="nucleotide sequence ID" value="NZ_PJCH01000017.1"/>
</dbReference>
<comment type="caution">
    <text evidence="6">The sequence shown here is derived from an EMBL/GenBank/DDBJ whole genome shotgun (WGS) entry which is preliminary data.</text>
</comment>
<evidence type="ECO:0000259" key="5">
    <source>
        <dbReference type="Pfam" id="PF01103"/>
    </source>
</evidence>
<dbReference type="GO" id="GO:0019867">
    <property type="term" value="C:outer membrane"/>
    <property type="evidence" value="ECO:0007669"/>
    <property type="project" value="InterPro"/>
</dbReference>
<sequence length="601" mass="65553">MLRFQRRSYWQAAVFCGLAASLIPAASAPAFAAQGEEDEAAPDLSYSTRIEGAPEGLKPKLQLISDLVKGKRDYPTAAALRRAARRDIEAFDEALSAAGYYAGKADFELVYPDGGGDPTVVFKIAPGEAFKVVEYEVLYKDEAEGRPQTLKEAKIKTRGKADGASLRAHQEAFVTYLLNNGFPEAQIVARRAIADFESGEAHAVFVFQSGPKAQFGKPRVNVDGKSDPSFIARMKTWEEGEEFDREKLTAYYDRLSKTGLYSKIDVHAGPLDENGAAPIVVNLEERKQRTIGAGLSYSTSEGPGGRLFFEHRNMFGHGENGRLEFRGSEIEQSANVKLSRPLPRLGGEAFGNAAFTNETTDAYNARSLELSAGLSKKWLKDKLETRGTLALETSNVRNNGEEERNYLVSTPLSVIWNSEDDLLDPSKGFRAAFTVAPYTGSKSFTQMDFSTRGRVHIGKNDLVTLAARAALGSTYAIDFADLPLNKRYYAGGGGSVRGYSYQEAGPLDADNDPIGGRSKVEGAFEARVKVIKKVQLAGFVDAGSVSTKAVPDFTDEYFIGYGGGVRYLTPIGPIRVDVAFPLDKRETDSDFQIYIALGQPF</sequence>
<evidence type="ECO:0000313" key="6">
    <source>
        <dbReference type="EMBL" id="PQA85517.1"/>
    </source>
</evidence>
<reference evidence="6 7" key="1">
    <citation type="submission" date="2017-12" db="EMBL/GenBank/DDBJ databases">
        <authorList>
            <person name="Hurst M.R.H."/>
        </authorList>
    </citation>
    <scope>NUCLEOTIDE SEQUENCE [LARGE SCALE GENOMIC DNA]</scope>
    <source>
        <strain evidence="6 7">SY-3-19</strain>
    </source>
</reference>
<feature type="chain" id="PRO_5015654927" description="Bacterial surface antigen (D15) domain-containing protein" evidence="4">
    <location>
        <begin position="33"/>
        <end position="601"/>
    </location>
</feature>
<dbReference type="InterPro" id="IPR039910">
    <property type="entry name" value="D15-like"/>
</dbReference>
<dbReference type="InterPro" id="IPR000184">
    <property type="entry name" value="Bac_surfAg_D15"/>
</dbReference>
<evidence type="ECO:0000256" key="2">
    <source>
        <dbReference type="ARBA" id="ARBA00022452"/>
    </source>
</evidence>
<dbReference type="Gene3D" id="2.40.160.50">
    <property type="entry name" value="membrane protein fhac: a member of the omp85/tpsb transporter family"/>
    <property type="match status" value="1"/>
</dbReference>
<keyword evidence="2" id="KW-0812">Transmembrane</keyword>
<accession>A0A2S7JZ36</accession>
<dbReference type="EMBL" id="PJCH01000017">
    <property type="protein sequence ID" value="PQA85517.1"/>
    <property type="molecule type" value="Genomic_DNA"/>
</dbReference>